<dbReference type="Gene3D" id="2.170.130.10">
    <property type="entry name" value="TonB-dependent receptor, plug domain"/>
    <property type="match status" value="1"/>
</dbReference>
<evidence type="ECO:0000256" key="1">
    <source>
        <dbReference type="ARBA" id="ARBA00004571"/>
    </source>
</evidence>
<dbReference type="InterPro" id="IPR036942">
    <property type="entry name" value="Beta-barrel_TonB_sf"/>
</dbReference>
<keyword evidence="3 8" id="KW-1134">Transmembrane beta strand</keyword>
<dbReference type="InterPro" id="IPR012910">
    <property type="entry name" value="Plug_dom"/>
</dbReference>
<keyword evidence="7 8" id="KW-0998">Cell outer membrane</keyword>
<sequence length="1042" mass="116704">MRKTFKTVLSVIAGCALLVNAPVYTQAQSKSDTGQSQYSSLQKVVRGIVKSESGEPLIGVSISIKGTSKGTTSDIDGNFSIECKKNDVLVFSYIGFNTVELRVTNQSNIAVTLKEDTILMDEVIVVGYGTTSRRKAIGAVDQVKQQIIKEQPVANVTQALQGASPSLVIQQRSMDPNNNSLNINIRGLSTMNNNSPLIVIDGLVADGSSLNRLNPNDIDNISVLKDAGTAAIYGSRSANGVILITTKTGQKNQRPKVSLTGQVGFQDPEVLFRPVSGYQNATMANLALTNVGQSPTYSPAEIRDLYDHRGDEKWNFDEIIRTALQQNYNVSVAGGSDNTTYLFSGGYFNQESNFVGPSFGKQRFNLRSNITTEIGRFKLTSILSYNRDDEKKNVDGNAIINSSRVPAYYWTRMQSENGKYLVNRILTDQNPLAGLKEGGYEKGNTDNTNINLNLEIKIIDGLKLRGIFGADLYSYHRFIRRNKTGLYDSAESKEPSVYMFADREIEDYNEKKRLLNYQLLADYQKTFNDKHELNLLFGATNESFTFSRNEVKFKNTDEILGMPSGVPEDISGSPSLDGSLRESITSVLGRASYSYADRYYSEFSFRYDGSSKFAKDNRWGFFPSVSLGWRLSEEPFMDYYKEKIGDIKFRGSYGILGNQNIGSYQTITTYSLGSNVYVFDDKLVGGAGYSYGNKDLKWEKSKNLNLGIDFSFLNGALSGTFDYFVKNTSDILLRPQVPSVFGTSLKDDNIGELRNKGWEFVLNYNLEHGGFEHNFTFNIGDTQNKVKKLVGGREIISTDEFYFLNEVGLPFHSYYGYQTDGFFQSIDEINTSALPVGISAQDLRPGDVKYVDRNGDGVIDGKDRFVIGNGFPRYTFGFNYGLKWKGFDLGLFFQGVGKRDFMVRGELVEPFHGNYSYVIYKHQLDFWTPTNPDARYPRLAAIGTPSNRNNYGMGSTLQKFNGRYLRLKNIQIGYTLPKNLTYKLGLQKIRAYINGQNLLTFTKNSWIDPESSEFDSNMSGPANSARSYPTLKYYGFGFEIEF</sequence>
<keyword evidence="5 9" id="KW-0798">TonB box</keyword>
<dbReference type="NCBIfam" id="TIGR04056">
    <property type="entry name" value="OMP_RagA_SusC"/>
    <property type="match status" value="1"/>
</dbReference>
<dbReference type="eggNOG" id="COG4771">
    <property type="taxonomic scope" value="Bacteria"/>
</dbReference>
<evidence type="ECO:0000256" key="9">
    <source>
        <dbReference type="RuleBase" id="RU003357"/>
    </source>
</evidence>
<dbReference type="PROSITE" id="PS52016">
    <property type="entry name" value="TONB_DEPENDENT_REC_3"/>
    <property type="match status" value="1"/>
</dbReference>
<keyword evidence="2 8" id="KW-0813">Transport</keyword>
<keyword evidence="10" id="KW-0732">Signal</keyword>
<feature type="chain" id="PRO_5003305337" evidence="10">
    <location>
        <begin position="22"/>
        <end position="1042"/>
    </location>
</feature>
<name>F3ZNC7_9BACE</name>
<dbReference type="InterPro" id="IPR008969">
    <property type="entry name" value="CarboxyPept-like_regulatory"/>
</dbReference>
<dbReference type="OrthoDB" id="9768177at2"/>
<dbReference type="HOGENOM" id="CLU_004317_1_1_10"/>
<evidence type="ECO:0000256" key="2">
    <source>
        <dbReference type="ARBA" id="ARBA00022448"/>
    </source>
</evidence>
<comment type="similarity">
    <text evidence="8 9">Belongs to the TonB-dependent receptor family.</text>
</comment>
<dbReference type="InterPro" id="IPR000531">
    <property type="entry name" value="Beta-barrel_TonB"/>
</dbReference>
<dbReference type="Pfam" id="PF07715">
    <property type="entry name" value="Plug"/>
    <property type="match status" value="1"/>
</dbReference>
<evidence type="ECO:0000259" key="12">
    <source>
        <dbReference type="Pfam" id="PF07715"/>
    </source>
</evidence>
<keyword evidence="4 8" id="KW-0812">Transmembrane</keyword>
<evidence type="ECO:0000259" key="11">
    <source>
        <dbReference type="Pfam" id="PF00593"/>
    </source>
</evidence>
<proteinExistence type="inferred from homology"/>
<keyword evidence="6 8" id="KW-0472">Membrane</keyword>
<dbReference type="GO" id="GO:0009279">
    <property type="term" value="C:cell outer membrane"/>
    <property type="evidence" value="ECO:0007669"/>
    <property type="project" value="UniProtKB-SubCell"/>
</dbReference>
<protein>
    <submittedName>
        <fullName evidence="13">TonB-dependent receptor</fullName>
    </submittedName>
</protein>
<keyword evidence="14" id="KW-1185">Reference proteome</keyword>
<dbReference type="AlphaFoldDB" id="F3ZNC7"/>
<evidence type="ECO:0000313" key="14">
    <source>
        <dbReference type="Proteomes" id="UP000018439"/>
    </source>
</evidence>
<evidence type="ECO:0000256" key="5">
    <source>
        <dbReference type="ARBA" id="ARBA00023077"/>
    </source>
</evidence>
<evidence type="ECO:0000256" key="10">
    <source>
        <dbReference type="SAM" id="SignalP"/>
    </source>
</evidence>
<dbReference type="Pfam" id="PF13715">
    <property type="entry name" value="CarbopepD_reg_2"/>
    <property type="match status" value="1"/>
</dbReference>
<dbReference type="InterPro" id="IPR039426">
    <property type="entry name" value="TonB-dep_rcpt-like"/>
</dbReference>
<accession>F3ZNC7</accession>
<organism evidence="13 14">
    <name type="scientific">Bacteroides coprosuis DSM 18011</name>
    <dbReference type="NCBI Taxonomy" id="679937"/>
    <lineage>
        <taxon>Bacteria</taxon>
        <taxon>Pseudomonadati</taxon>
        <taxon>Bacteroidota</taxon>
        <taxon>Bacteroidia</taxon>
        <taxon>Bacteroidales</taxon>
        <taxon>Bacteroidaceae</taxon>
        <taxon>Bacteroides</taxon>
    </lineage>
</organism>
<reference evidence="13 14" key="1">
    <citation type="journal article" date="2011" name="Stand. Genomic Sci.">
        <title>Non-contiguous finished genome sequence of Bacteroides coprosuis type strain (PC139).</title>
        <authorList>
            <person name="Land M."/>
            <person name="Held B."/>
            <person name="Gronow S."/>
            <person name="Abt B."/>
            <person name="Lucas S."/>
            <person name="Del Rio T.G."/>
            <person name="Nolan M."/>
            <person name="Tice H."/>
            <person name="Cheng J.F."/>
            <person name="Pitluck S."/>
            <person name="Liolios K."/>
            <person name="Pagani I."/>
            <person name="Ivanova N."/>
            <person name="Mavromatis K."/>
            <person name="Mikhailova N."/>
            <person name="Pati A."/>
            <person name="Tapia R."/>
            <person name="Han C."/>
            <person name="Goodwin L."/>
            <person name="Chen A."/>
            <person name="Palaniappan K."/>
            <person name="Hauser L."/>
            <person name="Brambilla E.M."/>
            <person name="Rohde M."/>
            <person name="Goker M."/>
            <person name="Detter J.C."/>
            <person name="Woyke T."/>
            <person name="Bristow J."/>
            <person name="Eisen J.A."/>
            <person name="Markowitz V."/>
            <person name="Hugenholtz P."/>
            <person name="Kyrpides N.C."/>
            <person name="Klenk H.P."/>
            <person name="Lapidus A."/>
        </authorList>
    </citation>
    <scope>NUCLEOTIDE SEQUENCE</scope>
    <source>
        <strain evidence="13 14">DSM 18011</strain>
    </source>
</reference>
<dbReference type="Gene3D" id="2.40.170.20">
    <property type="entry name" value="TonB-dependent receptor, beta-barrel domain"/>
    <property type="match status" value="1"/>
</dbReference>
<comment type="subcellular location">
    <subcellularLocation>
        <location evidence="1 8">Cell outer membrane</location>
        <topology evidence="1 8">Multi-pass membrane protein</topology>
    </subcellularLocation>
</comment>
<evidence type="ECO:0000256" key="6">
    <source>
        <dbReference type="ARBA" id="ARBA00023136"/>
    </source>
</evidence>
<dbReference type="EMBL" id="CM001167">
    <property type="protein sequence ID" value="EGJ71467.1"/>
    <property type="molecule type" value="Genomic_DNA"/>
</dbReference>
<dbReference type="FunFam" id="2.60.40.1120:FF:000003">
    <property type="entry name" value="Outer membrane protein Omp121"/>
    <property type="match status" value="1"/>
</dbReference>
<dbReference type="InterPro" id="IPR023996">
    <property type="entry name" value="TonB-dep_OMP_SusC/RagA"/>
</dbReference>
<feature type="signal peptide" evidence="10">
    <location>
        <begin position="1"/>
        <end position="21"/>
    </location>
</feature>
<dbReference type="STRING" id="679937.Bcop_1265"/>
<evidence type="ECO:0000256" key="8">
    <source>
        <dbReference type="PROSITE-ProRule" id="PRU01360"/>
    </source>
</evidence>
<feature type="domain" description="TonB-dependent receptor-like beta-barrel" evidence="11">
    <location>
        <begin position="424"/>
        <end position="998"/>
    </location>
</feature>
<evidence type="ECO:0000256" key="7">
    <source>
        <dbReference type="ARBA" id="ARBA00023237"/>
    </source>
</evidence>
<dbReference type="NCBIfam" id="TIGR04057">
    <property type="entry name" value="SusC_RagA_signa"/>
    <property type="match status" value="1"/>
</dbReference>
<evidence type="ECO:0000256" key="4">
    <source>
        <dbReference type="ARBA" id="ARBA00022692"/>
    </source>
</evidence>
<dbReference type="Gene3D" id="2.60.40.1120">
    <property type="entry name" value="Carboxypeptidase-like, regulatory domain"/>
    <property type="match status" value="1"/>
</dbReference>
<evidence type="ECO:0000313" key="13">
    <source>
        <dbReference type="EMBL" id="EGJ71467.1"/>
    </source>
</evidence>
<gene>
    <name evidence="13" type="ORF">Bcop_1265</name>
</gene>
<evidence type="ECO:0000256" key="3">
    <source>
        <dbReference type="ARBA" id="ARBA00022452"/>
    </source>
</evidence>
<dbReference type="Pfam" id="PF00593">
    <property type="entry name" value="TonB_dep_Rec_b-barrel"/>
    <property type="match status" value="1"/>
</dbReference>
<feature type="domain" description="TonB-dependent receptor plug" evidence="12">
    <location>
        <begin position="134"/>
        <end position="241"/>
    </location>
</feature>
<dbReference type="Proteomes" id="UP000018439">
    <property type="component" value="Chromosome"/>
</dbReference>
<dbReference type="InterPro" id="IPR037066">
    <property type="entry name" value="Plug_dom_sf"/>
</dbReference>
<dbReference type="SUPFAM" id="SSF56935">
    <property type="entry name" value="Porins"/>
    <property type="match status" value="1"/>
</dbReference>
<dbReference type="InterPro" id="IPR023997">
    <property type="entry name" value="TonB-dep_OMP_SusC/RagA_CS"/>
</dbReference>
<keyword evidence="13" id="KW-0675">Receptor</keyword>
<dbReference type="SUPFAM" id="SSF49464">
    <property type="entry name" value="Carboxypeptidase regulatory domain-like"/>
    <property type="match status" value="1"/>
</dbReference>